<sequence length="675" mass="78383">MSGQTLIFIILSAIAALGLSLLFYLFNKKKKRPKHWIIFSVLRFLSLFSLFLLLINPTLESLQLSTEKPNLVVAIDNSSSIAYFKEENKVSSFVQQIKEHQELQKKFNVHYYSFGEQIKKLDTLSFTENKTQITPLFYDLADIYENQITPTVLVTDGNQTYGEDYLYKASQFPQDIYAVAVGDTTSYSDLKIERVNVNKYAFLNNKFPVELFLNYKGEKAVQKEVSIQLGNSTVFSQKVTFSKEDKSEILQIKLPANQIGLLNYTVSVETIDNEKNIANNTKKFLVEVIDEKTKVLILSSFLHPDLGSLKKSIESNQQREANIELVSNFRGSLLDYQLVILYQPNPLFKTIFDQVAKENLNSFIITGTKTDYDFLNRSQDNFRKEIFTQLEEFQPSYNSDYSSFQQPDIQFGSFPPLQDYFGGISFNKTPQILLYQNINGIKTKTPVIATLEENQRKTGFLFGENSWQWRSKSFVQQKSFESYDDFLGKLIQYLSSNKRRERLTVDAQPFYNFGDKIIIQAGYFDKNYAFDDRAKLNISVKEKETKKNNEYPFILQDNTYEVNLSQLQPGDYTYKVFTEEENIQKTGSFTIIDFEVEKQFLNADVEKLTQVSQDKIYFLSESEQLFKQLLENKKYQPVQKSEVKKSSLIDWKILLGIIIICLSAEWFFRKYKGLI</sequence>
<accession>A0A2W7K4H7</accession>
<dbReference type="PANTHER" id="PTHR37947">
    <property type="entry name" value="BLL2462 PROTEIN"/>
    <property type="match status" value="1"/>
</dbReference>
<feature type="transmembrane region" description="Helical" evidence="1">
    <location>
        <begin position="6"/>
        <end position="24"/>
    </location>
</feature>
<evidence type="ECO:0008006" key="4">
    <source>
        <dbReference type="Google" id="ProtNLM"/>
    </source>
</evidence>
<proteinExistence type="predicted"/>
<feature type="transmembrane region" description="Helical" evidence="1">
    <location>
        <begin position="36"/>
        <end position="55"/>
    </location>
</feature>
<name>A0A2W7K4H7_9FLAO</name>
<dbReference type="Proteomes" id="UP000249542">
    <property type="component" value="Unassembled WGS sequence"/>
</dbReference>
<comment type="caution">
    <text evidence="2">The sequence shown here is derived from an EMBL/GenBank/DDBJ whole genome shotgun (WGS) entry which is preliminary data.</text>
</comment>
<dbReference type="PANTHER" id="PTHR37947:SF1">
    <property type="entry name" value="BLL2462 PROTEIN"/>
    <property type="match status" value="1"/>
</dbReference>
<gene>
    <name evidence="2" type="ORF">LX95_00710</name>
</gene>
<protein>
    <recommendedName>
        <fullName evidence="4">VWA domain-containing protein</fullName>
    </recommendedName>
</protein>
<dbReference type="AlphaFoldDB" id="A0A2W7K4H7"/>
<keyword evidence="1" id="KW-0812">Transmembrane</keyword>
<dbReference type="EMBL" id="QKYV01000002">
    <property type="protein sequence ID" value="PZW42400.1"/>
    <property type="molecule type" value="Genomic_DNA"/>
</dbReference>
<evidence type="ECO:0000256" key="1">
    <source>
        <dbReference type="SAM" id="Phobius"/>
    </source>
</evidence>
<keyword evidence="3" id="KW-1185">Reference proteome</keyword>
<dbReference type="InterPro" id="IPR036465">
    <property type="entry name" value="vWFA_dom_sf"/>
</dbReference>
<dbReference type="RefSeq" id="WP_111540061.1">
    <property type="nucleotide sequence ID" value="NZ_QKYV01000002.1"/>
</dbReference>
<organism evidence="2 3">
    <name type="scientific">Mesonia algae</name>
    <dbReference type="NCBI Taxonomy" id="213248"/>
    <lineage>
        <taxon>Bacteria</taxon>
        <taxon>Pseudomonadati</taxon>
        <taxon>Bacteroidota</taxon>
        <taxon>Flavobacteriia</taxon>
        <taxon>Flavobacteriales</taxon>
        <taxon>Flavobacteriaceae</taxon>
        <taxon>Mesonia</taxon>
    </lineage>
</organism>
<keyword evidence="1" id="KW-1133">Transmembrane helix</keyword>
<evidence type="ECO:0000313" key="2">
    <source>
        <dbReference type="EMBL" id="PZW42400.1"/>
    </source>
</evidence>
<evidence type="ECO:0000313" key="3">
    <source>
        <dbReference type="Proteomes" id="UP000249542"/>
    </source>
</evidence>
<dbReference type="SUPFAM" id="SSF53300">
    <property type="entry name" value="vWA-like"/>
    <property type="match status" value="1"/>
</dbReference>
<keyword evidence="1" id="KW-0472">Membrane</keyword>
<reference evidence="2 3" key="1">
    <citation type="submission" date="2018-06" db="EMBL/GenBank/DDBJ databases">
        <title>Genomic Encyclopedia of Archaeal and Bacterial Type Strains, Phase II (KMG-II): from individual species to whole genera.</title>
        <authorList>
            <person name="Goeker M."/>
        </authorList>
    </citation>
    <scope>NUCLEOTIDE SEQUENCE [LARGE SCALE GENOMIC DNA]</scope>
    <source>
        <strain evidence="2 3">DSM 15361</strain>
    </source>
</reference>